<dbReference type="AlphaFoldDB" id="A0A6A6K504"/>
<keyword evidence="3" id="KW-1185">Reference proteome</keyword>
<accession>A0A6A6K504</accession>
<evidence type="ECO:0000256" key="1">
    <source>
        <dbReference type="SAM" id="MobiDB-lite"/>
    </source>
</evidence>
<dbReference type="Proteomes" id="UP000467840">
    <property type="component" value="Unassembled WGS sequence"/>
</dbReference>
<name>A0A6A6K504_HEVBR</name>
<dbReference type="Pfam" id="PF12609">
    <property type="entry name" value="DUF3774"/>
    <property type="match status" value="1"/>
</dbReference>
<dbReference type="InterPro" id="IPR022251">
    <property type="entry name" value="DUF3774_wound-induced"/>
</dbReference>
<feature type="region of interest" description="Disordered" evidence="1">
    <location>
        <begin position="48"/>
        <end position="71"/>
    </location>
</feature>
<organism evidence="2 3">
    <name type="scientific">Hevea brasiliensis</name>
    <name type="common">Para rubber tree</name>
    <name type="synonym">Siphonia brasiliensis</name>
    <dbReference type="NCBI Taxonomy" id="3981"/>
    <lineage>
        <taxon>Eukaryota</taxon>
        <taxon>Viridiplantae</taxon>
        <taxon>Streptophyta</taxon>
        <taxon>Embryophyta</taxon>
        <taxon>Tracheophyta</taxon>
        <taxon>Spermatophyta</taxon>
        <taxon>Magnoliopsida</taxon>
        <taxon>eudicotyledons</taxon>
        <taxon>Gunneridae</taxon>
        <taxon>Pentapetalae</taxon>
        <taxon>rosids</taxon>
        <taxon>fabids</taxon>
        <taxon>Malpighiales</taxon>
        <taxon>Euphorbiaceae</taxon>
        <taxon>Crotonoideae</taxon>
        <taxon>Micrandreae</taxon>
        <taxon>Hevea</taxon>
    </lineage>
</organism>
<comment type="caution">
    <text evidence="2">The sequence shown here is derived from an EMBL/GenBank/DDBJ whole genome shotgun (WGS) entry which is preliminary data.</text>
</comment>
<evidence type="ECO:0000313" key="2">
    <source>
        <dbReference type="EMBL" id="KAF2283166.1"/>
    </source>
</evidence>
<sequence>MSYLNRVYMAASVAVVQGRADQGYKWTSSFKSLQHGKRRLFPTGESSELRPLAGAAGSDRDGVPKSPRLDGVRENDESFRRVMYLNCWGQGSDLLLVDKRVRFVYIRLRDSCFHSNSSSIPFNISLHSHGSVETEQSSLMKENIACCWAFLDHHMLFFLKQGIVAPWNCKL</sequence>
<feature type="compositionally biased region" description="Basic and acidic residues" evidence="1">
    <location>
        <begin position="58"/>
        <end position="71"/>
    </location>
</feature>
<protein>
    <submittedName>
        <fullName evidence="2">Uncharacterized protein</fullName>
    </submittedName>
</protein>
<proteinExistence type="predicted"/>
<reference evidence="2 3" key="1">
    <citation type="journal article" date="2020" name="Mol. Plant">
        <title>The Chromosome-Based Rubber Tree Genome Provides New Insights into Spurge Genome Evolution and Rubber Biosynthesis.</title>
        <authorList>
            <person name="Liu J."/>
            <person name="Shi C."/>
            <person name="Shi C.C."/>
            <person name="Li W."/>
            <person name="Zhang Q.J."/>
            <person name="Zhang Y."/>
            <person name="Li K."/>
            <person name="Lu H.F."/>
            <person name="Shi C."/>
            <person name="Zhu S.T."/>
            <person name="Xiao Z.Y."/>
            <person name="Nan H."/>
            <person name="Yue Y."/>
            <person name="Zhu X.G."/>
            <person name="Wu Y."/>
            <person name="Hong X.N."/>
            <person name="Fan G.Y."/>
            <person name="Tong Y."/>
            <person name="Zhang D."/>
            <person name="Mao C.L."/>
            <person name="Liu Y.L."/>
            <person name="Hao S.J."/>
            <person name="Liu W.Q."/>
            <person name="Lv M.Q."/>
            <person name="Zhang H.B."/>
            <person name="Liu Y."/>
            <person name="Hu-Tang G.R."/>
            <person name="Wang J.P."/>
            <person name="Wang J.H."/>
            <person name="Sun Y.H."/>
            <person name="Ni S.B."/>
            <person name="Chen W.B."/>
            <person name="Zhang X.C."/>
            <person name="Jiao Y.N."/>
            <person name="Eichler E.E."/>
            <person name="Li G.H."/>
            <person name="Liu X."/>
            <person name="Gao L.Z."/>
        </authorList>
    </citation>
    <scope>NUCLEOTIDE SEQUENCE [LARGE SCALE GENOMIC DNA]</scope>
    <source>
        <strain evidence="3">cv. GT1</strain>
        <tissue evidence="2">Leaf</tissue>
    </source>
</reference>
<dbReference type="EMBL" id="JAAGAX010000020">
    <property type="protein sequence ID" value="KAF2283166.1"/>
    <property type="molecule type" value="Genomic_DNA"/>
</dbReference>
<gene>
    <name evidence="2" type="ORF">GH714_043496</name>
</gene>
<evidence type="ECO:0000313" key="3">
    <source>
        <dbReference type="Proteomes" id="UP000467840"/>
    </source>
</evidence>